<dbReference type="STRING" id="1185652.USDA257_c61030"/>
<dbReference type="Gene3D" id="3.30.70.1230">
    <property type="entry name" value="Nucleotide cyclase"/>
    <property type="match status" value="1"/>
</dbReference>
<dbReference type="InterPro" id="IPR001054">
    <property type="entry name" value="A/G_cyclase"/>
</dbReference>
<dbReference type="SMART" id="SM00044">
    <property type="entry name" value="CYCc"/>
    <property type="match status" value="1"/>
</dbReference>
<keyword evidence="1" id="KW-1133">Transmembrane helix</keyword>
<dbReference type="SUPFAM" id="SSF103190">
    <property type="entry name" value="Sensory domain-like"/>
    <property type="match status" value="1"/>
</dbReference>
<dbReference type="InterPro" id="IPR029151">
    <property type="entry name" value="Sensor-like_sf"/>
</dbReference>
<dbReference type="AlphaFoldDB" id="I3XFE6"/>
<evidence type="ECO:0000313" key="5">
    <source>
        <dbReference type="Proteomes" id="UP000006180"/>
    </source>
</evidence>
<gene>
    <name evidence="4" type="ORF">USDA257_c61030</name>
</gene>
<dbReference type="PROSITE" id="PS50885">
    <property type="entry name" value="HAMP"/>
    <property type="match status" value="1"/>
</dbReference>
<dbReference type="PANTHER" id="PTHR43081">
    <property type="entry name" value="ADENYLATE CYCLASE, TERMINAL-DIFFERENTIATION SPECIFIC-RELATED"/>
    <property type="match status" value="1"/>
</dbReference>
<keyword evidence="1" id="KW-0472">Membrane</keyword>
<dbReference type="InterPro" id="IPR050697">
    <property type="entry name" value="Adenylyl/Guanylyl_Cyclase_3/4"/>
</dbReference>
<dbReference type="GO" id="GO:0016020">
    <property type="term" value="C:membrane"/>
    <property type="evidence" value="ECO:0007669"/>
    <property type="project" value="InterPro"/>
</dbReference>
<accession>I3XFE6</accession>
<dbReference type="GO" id="GO:0004016">
    <property type="term" value="F:adenylate cyclase activity"/>
    <property type="evidence" value="ECO:0007669"/>
    <property type="project" value="UniProtKB-ARBA"/>
</dbReference>
<proteinExistence type="predicted"/>
<protein>
    <submittedName>
        <fullName evidence="4">Adenylate/guanylyl cyclase</fullName>
    </submittedName>
</protein>
<evidence type="ECO:0000313" key="4">
    <source>
        <dbReference type="EMBL" id="AFL54602.1"/>
    </source>
</evidence>
<evidence type="ECO:0000256" key="1">
    <source>
        <dbReference type="SAM" id="Phobius"/>
    </source>
</evidence>
<dbReference type="SUPFAM" id="SSF55073">
    <property type="entry name" value="Nucleotide cyclase"/>
    <property type="match status" value="1"/>
</dbReference>
<dbReference type="Pfam" id="PF00672">
    <property type="entry name" value="HAMP"/>
    <property type="match status" value="1"/>
</dbReference>
<dbReference type="Gene3D" id="6.10.340.10">
    <property type="match status" value="1"/>
</dbReference>
<dbReference type="RefSeq" id="WP_014766704.1">
    <property type="nucleotide sequence ID" value="NC_018000.1"/>
</dbReference>
<feature type="transmembrane region" description="Helical" evidence="1">
    <location>
        <begin position="356"/>
        <end position="377"/>
    </location>
</feature>
<dbReference type="GO" id="GO:0009190">
    <property type="term" value="P:cyclic nucleotide biosynthetic process"/>
    <property type="evidence" value="ECO:0007669"/>
    <property type="project" value="InterPro"/>
</dbReference>
<organism evidence="4 5">
    <name type="scientific">Sinorhizobium fredii (strain USDA 257)</name>
    <dbReference type="NCBI Taxonomy" id="1185652"/>
    <lineage>
        <taxon>Bacteria</taxon>
        <taxon>Pseudomonadati</taxon>
        <taxon>Pseudomonadota</taxon>
        <taxon>Alphaproteobacteria</taxon>
        <taxon>Hyphomicrobiales</taxon>
        <taxon>Rhizobiaceae</taxon>
        <taxon>Sinorhizobium/Ensifer group</taxon>
        <taxon>Sinorhizobium</taxon>
    </lineage>
</organism>
<dbReference type="CDD" id="cd06225">
    <property type="entry name" value="HAMP"/>
    <property type="match status" value="1"/>
</dbReference>
<dbReference type="eggNOG" id="COG2114">
    <property type="taxonomic scope" value="Bacteria"/>
</dbReference>
<dbReference type="Proteomes" id="UP000006180">
    <property type="component" value="Chromosome"/>
</dbReference>
<dbReference type="InterPro" id="IPR029787">
    <property type="entry name" value="Nucleotide_cyclase"/>
</dbReference>
<keyword evidence="1" id="KW-0812">Transmembrane</keyword>
<dbReference type="SMART" id="SM00304">
    <property type="entry name" value="HAMP"/>
    <property type="match status" value="1"/>
</dbReference>
<dbReference type="KEGG" id="sfd:USDA257_c61030"/>
<dbReference type="EMBL" id="CP003563">
    <property type="protein sequence ID" value="AFL54602.1"/>
    <property type="molecule type" value="Genomic_DNA"/>
</dbReference>
<sequence>MRGSEKKKRPETWTLRSLLSLVMIAVLVVVSGTLVGLDYRRARNAAIQNAEAHMGAFVDRLVDRLGALSGDTSALVSLVASVANAFLLPPPQRMSDKVAMLREGIIRSPHIDGVYVGYPGGAFFHVVDLRSAAWRMALDAPRGATLAVRSIERGDQGKPVDRVLFLDASGLQFSERRVAPTGYDPRMRPWYRAAVNGKAPVATGPYETATTGRLGMTISQAHRGNPRIVIGADVVLDTITDFLSRERLTGDSVSLVLDAVGRPIIHSDPTAMNRILATKDNTAPVAVPEPDPLIESTRRNPPAPGKASFVDVGGRTYLVMVAPLGSAQLLAGHRVVVAAPLDELMAAANDALVQSLAISGSVVVLAVLFSLVLAHLITKSLNQLTASANRLQELDFTTPIDVPSNVTEISTLNSAMNKARDAIFTFALYVPRELVRKGIESGQFTGRAGWRQEVTALFSDIYDFTTISEHHSPEAVVAMLSEYFDIFSEVVAAHEGTIIQFHGDSVFAMWNAPVSDAHHAEHACRCALAVEERLGTFNAQQKERGLPEFRTRFGIHTGTAVVGSVGARERLQYTAMGDTVNVASRLEGMNKDYGTTILASGAVVAQCSDAIAFRPLGSAQAKGRASALEIYEVLAAAAIAEQQAGEQTGTAA</sequence>
<name>I3XFE6_SINF2</name>
<evidence type="ECO:0000259" key="2">
    <source>
        <dbReference type="PROSITE" id="PS50125"/>
    </source>
</evidence>
<evidence type="ECO:0000259" key="3">
    <source>
        <dbReference type="PROSITE" id="PS50885"/>
    </source>
</evidence>
<dbReference type="Gene3D" id="3.30.450.20">
    <property type="entry name" value="PAS domain"/>
    <property type="match status" value="1"/>
</dbReference>
<feature type="domain" description="HAMP" evidence="3">
    <location>
        <begin position="375"/>
        <end position="428"/>
    </location>
</feature>
<dbReference type="Pfam" id="PF00211">
    <property type="entry name" value="Guanylate_cyc"/>
    <property type="match status" value="1"/>
</dbReference>
<dbReference type="GO" id="GO:0035556">
    <property type="term" value="P:intracellular signal transduction"/>
    <property type="evidence" value="ECO:0007669"/>
    <property type="project" value="InterPro"/>
</dbReference>
<dbReference type="CDD" id="cd07302">
    <property type="entry name" value="CHD"/>
    <property type="match status" value="1"/>
</dbReference>
<feature type="transmembrane region" description="Helical" evidence="1">
    <location>
        <begin position="18"/>
        <end position="37"/>
    </location>
</feature>
<reference evidence="4 5" key="1">
    <citation type="journal article" date="2012" name="J. Bacteriol.">
        <title>Complete genome sequence of the broad-host-range strain Sinorhizobium fredii USDA257.</title>
        <authorList>
            <person name="Schuldes J."/>
            <person name="Rodriguez Orbegoso M."/>
            <person name="Schmeisser C."/>
            <person name="Krishnan H.B."/>
            <person name="Daniel R."/>
            <person name="Streit W.R."/>
        </authorList>
    </citation>
    <scope>NUCLEOTIDE SEQUENCE [LARGE SCALE GENOMIC DNA]</scope>
    <source>
        <strain evidence="4 5">USDA 257</strain>
    </source>
</reference>
<dbReference type="PATRIC" id="fig|1185652.3.peg.6333"/>
<dbReference type="InterPro" id="IPR003660">
    <property type="entry name" value="HAMP_dom"/>
</dbReference>
<dbReference type="PANTHER" id="PTHR43081:SF1">
    <property type="entry name" value="ADENYLATE CYCLASE, TERMINAL-DIFFERENTIATION SPECIFIC"/>
    <property type="match status" value="1"/>
</dbReference>
<dbReference type="HOGENOM" id="CLU_021956_0_0_5"/>
<dbReference type="PROSITE" id="PS50125">
    <property type="entry name" value="GUANYLATE_CYCLASE_2"/>
    <property type="match status" value="1"/>
</dbReference>
<feature type="domain" description="Guanylate cyclase" evidence="2">
    <location>
        <begin position="455"/>
        <end position="587"/>
    </location>
</feature>